<evidence type="ECO:0000313" key="1">
    <source>
        <dbReference type="EMBL" id="KAJ8681726.1"/>
    </source>
</evidence>
<accession>A0ACC2PE35</accession>
<proteinExistence type="predicted"/>
<evidence type="ECO:0000313" key="2">
    <source>
        <dbReference type="Proteomes" id="UP001239111"/>
    </source>
</evidence>
<organism evidence="1 2">
    <name type="scientific">Eretmocerus hayati</name>
    <dbReference type="NCBI Taxonomy" id="131215"/>
    <lineage>
        <taxon>Eukaryota</taxon>
        <taxon>Metazoa</taxon>
        <taxon>Ecdysozoa</taxon>
        <taxon>Arthropoda</taxon>
        <taxon>Hexapoda</taxon>
        <taxon>Insecta</taxon>
        <taxon>Pterygota</taxon>
        <taxon>Neoptera</taxon>
        <taxon>Endopterygota</taxon>
        <taxon>Hymenoptera</taxon>
        <taxon>Apocrita</taxon>
        <taxon>Proctotrupomorpha</taxon>
        <taxon>Chalcidoidea</taxon>
        <taxon>Aphelinidae</taxon>
        <taxon>Aphelininae</taxon>
        <taxon>Eretmocerus</taxon>
    </lineage>
</organism>
<dbReference type="EMBL" id="CM056741">
    <property type="protein sequence ID" value="KAJ8681726.1"/>
    <property type="molecule type" value="Genomic_DNA"/>
</dbReference>
<comment type="caution">
    <text evidence="1">The sequence shown here is derived from an EMBL/GenBank/DDBJ whole genome shotgun (WGS) entry which is preliminary data.</text>
</comment>
<name>A0ACC2PE35_9HYME</name>
<keyword evidence="2" id="KW-1185">Reference proteome</keyword>
<dbReference type="Proteomes" id="UP001239111">
    <property type="component" value="Chromosome 1"/>
</dbReference>
<sequence>MKVVLIILSVYSAFLAFATEALFSNIYTLTSSAGSAGCVLASRLTENQDVSVLLIEAGGPENLILSIPLVAPIPEFNPDWNYDYRTEPYPDYCRGHVNKRCVWPVGKGTGGTSAVNLLIAHRGNMKDYDEWAKITGDDSWTPSTKNFVQAGAELGFPTPDDYNGPNQTGFHYLQYTMKNGERWSVNRAYLHPAKDRRNLYITRHSHVSKILIDLKTKSAYGVQFEKNHKTVEVLARKEVILSAGAIVSPKLLMLSGVGPAGYLSEFNIPTIQDSPGVGSNLLDHPLYEGIVFTIPQGSGIVTSRIINPLNPHIKNYLNNRNGQLSQPSHSGIAWVNVDNPNSQDDDPNMELIFSPTNIVMDNIVYKVLKIDQNYWKAFFGKLYERDAFQILPVLIKPKSTGRVLLKSQNSNDKLRLIVNYFQDPEEVHRLIKGIRLAIAVGKTRAMREAGAEFFNYPVPSCRDFKADSDEYWECAIRTLTLTNNHHSGSCCMGKTDDVNGIKNLRVVDASVTPTSSSGHIHLTIIAIAEKISDVIKEDWGMIRPNYYAL</sequence>
<gene>
    <name evidence="1" type="ORF">QAD02_017518</name>
</gene>
<protein>
    <submittedName>
        <fullName evidence="1">Uncharacterized protein</fullName>
    </submittedName>
</protein>
<reference evidence="1" key="1">
    <citation type="submission" date="2023-04" db="EMBL/GenBank/DDBJ databases">
        <title>A chromosome-level genome assembly of the parasitoid wasp Eretmocerus hayati.</title>
        <authorList>
            <person name="Zhong Y."/>
            <person name="Liu S."/>
            <person name="Liu Y."/>
        </authorList>
    </citation>
    <scope>NUCLEOTIDE SEQUENCE</scope>
    <source>
        <strain evidence="1">ZJU_SS_LIU_2023</strain>
    </source>
</reference>